<feature type="transmembrane region" description="Helical" evidence="1">
    <location>
        <begin position="111"/>
        <end position="128"/>
    </location>
</feature>
<dbReference type="OrthoDB" id="1814621at2"/>
<keyword evidence="1" id="KW-1133">Transmembrane helix</keyword>
<feature type="transmembrane region" description="Helical" evidence="1">
    <location>
        <begin position="24"/>
        <end position="48"/>
    </location>
</feature>
<reference evidence="2 3" key="1">
    <citation type="submission" date="2017-12" db="EMBL/GenBank/DDBJ databases">
        <title>Genomes of bacteria within cyanobacterial aggregates.</title>
        <authorList>
            <person name="Cai H."/>
        </authorList>
    </citation>
    <scope>NUCLEOTIDE SEQUENCE [LARGE SCALE GENOMIC DNA]</scope>
    <source>
        <strain evidence="2 3">TH16</strain>
    </source>
</reference>
<feature type="transmembrane region" description="Helical" evidence="1">
    <location>
        <begin position="81"/>
        <end position="99"/>
    </location>
</feature>
<accession>A0A2K9NGU4</accession>
<dbReference type="AlphaFoldDB" id="A0A2K9NGU4"/>
<feature type="transmembrane region" description="Helical" evidence="1">
    <location>
        <begin position="134"/>
        <end position="152"/>
    </location>
</feature>
<feature type="transmembrane region" description="Helical" evidence="1">
    <location>
        <begin position="243"/>
        <end position="263"/>
    </location>
</feature>
<organism evidence="2 3">
    <name type="scientific">Niveispirillum cyanobacteriorum</name>
    <dbReference type="NCBI Taxonomy" id="1612173"/>
    <lineage>
        <taxon>Bacteria</taxon>
        <taxon>Pseudomonadati</taxon>
        <taxon>Pseudomonadota</taxon>
        <taxon>Alphaproteobacteria</taxon>
        <taxon>Rhodospirillales</taxon>
        <taxon>Azospirillaceae</taxon>
        <taxon>Niveispirillum</taxon>
    </lineage>
</organism>
<keyword evidence="1" id="KW-0812">Transmembrane</keyword>
<proteinExistence type="predicted"/>
<evidence type="ECO:0000256" key="1">
    <source>
        <dbReference type="SAM" id="Phobius"/>
    </source>
</evidence>
<evidence type="ECO:0000313" key="3">
    <source>
        <dbReference type="Proteomes" id="UP000234752"/>
    </source>
</evidence>
<dbReference type="EMBL" id="CP025611">
    <property type="protein sequence ID" value="AUN31756.1"/>
    <property type="molecule type" value="Genomic_DNA"/>
</dbReference>
<gene>
    <name evidence="2" type="ORF">C0V82_08350</name>
</gene>
<feature type="transmembrane region" description="Helical" evidence="1">
    <location>
        <begin position="331"/>
        <end position="349"/>
    </location>
</feature>
<feature type="transmembrane region" description="Helical" evidence="1">
    <location>
        <begin position="300"/>
        <end position="324"/>
    </location>
</feature>
<evidence type="ECO:0008006" key="4">
    <source>
        <dbReference type="Google" id="ProtNLM"/>
    </source>
</evidence>
<keyword evidence="1" id="KW-0472">Membrane</keyword>
<feature type="transmembrane region" description="Helical" evidence="1">
    <location>
        <begin position="275"/>
        <end position="294"/>
    </location>
</feature>
<dbReference type="Proteomes" id="UP000234752">
    <property type="component" value="Chromosome eg_1"/>
</dbReference>
<keyword evidence="3" id="KW-1185">Reference proteome</keyword>
<dbReference type="KEGG" id="ncb:C0V82_08350"/>
<feature type="transmembrane region" description="Helical" evidence="1">
    <location>
        <begin position="159"/>
        <end position="178"/>
    </location>
</feature>
<evidence type="ECO:0000313" key="2">
    <source>
        <dbReference type="EMBL" id="AUN31756.1"/>
    </source>
</evidence>
<feature type="transmembrane region" description="Helical" evidence="1">
    <location>
        <begin position="55"/>
        <end position="75"/>
    </location>
</feature>
<name>A0A2K9NGU4_9PROT</name>
<sequence>MATFYNPTLDIPVYWLAQVLPARAVSFILSWVQGLNLVPLTGIAWLLLPVLTGRARALASVALALVCFAGAGQMGLLGTTFYDNVISLFVLGSAWLVMARADDIWGGAPKVAFPIVFIAGLLVGSAVGLKQPTLPYAVGLCFAFLAVAGGFWRRMFLSFFFGIGVIAGMALFSGHWMWHLWSTYQNPLFPYFNDFFKSPWGVPEAYRDDKFLPHGLWNNLIFPYTWLMDPKKVGEIIFTDLRVPVMVVVLMLTPFLTLAGRFVGKRDAAQQDVMVPFRPALYLLVAGALTYLAWLKLFAIYRYLIPLEMMAPLVMVAAIALWPLPRRAKGVVILALLALVTVTARPGTWARVPFADKFVEVSIPDLPNPDNTIIIQTGYAPTSFLAYGFPRNVPFLRIHSYFIHPDHGDILLNRAMHGRIDAHQGDIFWLVAHWEVWTADHILPHYGLAADMSDCGLVKSNLDEPMMLCRLRKVASVPTGG</sequence>
<protein>
    <recommendedName>
        <fullName evidence="4">Glycosyltransferase RgtA/B/C/D-like domain-containing protein</fullName>
    </recommendedName>
</protein>